<dbReference type="Proteomes" id="UP001140234">
    <property type="component" value="Unassembled WGS sequence"/>
</dbReference>
<evidence type="ECO:0000313" key="1">
    <source>
        <dbReference type="EMBL" id="KAJ2775992.1"/>
    </source>
</evidence>
<keyword evidence="2" id="KW-1185">Reference proteome</keyword>
<organism evidence="1 2">
    <name type="scientific">Coemansia nantahalensis</name>
    <dbReference type="NCBI Taxonomy" id="2789366"/>
    <lineage>
        <taxon>Eukaryota</taxon>
        <taxon>Fungi</taxon>
        <taxon>Fungi incertae sedis</taxon>
        <taxon>Zoopagomycota</taxon>
        <taxon>Kickxellomycotina</taxon>
        <taxon>Kickxellomycetes</taxon>
        <taxon>Kickxellales</taxon>
        <taxon>Kickxellaceae</taxon>
        <taxon>Coemansia</taxon>
    </lineage>
</organism>
<evidence type="ECO:0000313" key="2">
    <source>
        <dbReference type="Proteomes" id="UP001140234"/>
    </source>
</evidence>
<reference evidence="1" key="1">
    <citation type="submission" date="2022-07" db="EMBL/GenBank/DDBJ databases">
        <title>Phylogenomic reconstructions and comparative analyses of Kickxellomycotina fungi.</title>
        <authorList>
            <person name="Reynolds N.K."/>
            <person name="Stajich J.E."/>
            <person name="Barry K."/>
            <person name="Grigoriev I.V."/>
            <person name="Crous P."/>
            <person name="Smith M.E."/>
        </authorList>
    </citation>
    <scope>NUCLEOTIDE SEQUENCE</scope>
    <source>
        <strain evidence="1">CBS 109366</strain>
    </source>
</reference>
<sequence>MYCNGLELVKGATNYMVPLKLTESLKREIRSLNRTHACETIKIALLYVAPGQWSEAEILSNTPSDTSLSYRNFVQSLGWPVPLATFGGFTGKLERDGSDGATCPYFSDEGIEVAFHEVTSMPTSADDPRQLKKKRHIGNDHVHIIWNESNHNYRPETISGDFGNVQIQIRPLEPGEYGIGIYHESRLKPFGPLTNGMVVSASALPDAARATAINGHRRVLQTLVKAYTHPFVIRQEMINRIIGFCILASVCIKEGEFGAAVYDMLTNTLSVVGVEGGGSADSSLNAVINQAAPDAVLYPKSGSAADATKLALSEAVDEDEFDFVLGQHRIAQTTTAAAGSAGTQPSEEGIGKYHEAMSLFTLMDRTKSAAGREMLRRWVLCPLQTLPEITERLDAVEALQEARHAGALADIQKALSSTRPVRTACIRIQTELHLTDMEALAQFAHAIVKLHQLVASMGSVPKLLRELLALDQSVFAELGCMIIDTVDFDTSRTEERVVVAPCVNSQVDYLRDRFERLDDVLDVASADMEQAAGVPVIAVYFPQLGFLSSIDTSRFLCTPGAEPRLDGWVLRFQTDKQRYYKNRITKALDESPGDVFSQLHDAEAEVLVELQGRISARRLEIVRAAELAARIDCLQSLAAVAAAHRYCRPQIDEGGCHHIIQGRHPIIESYLPSDFIPNDVHLPGEQCVHEDAQARGGAKRTLVIVGPNASGKSVLARQTALAVYMAHVGSYVPATSATIGLTDHIAAMGRATESLAHRQSALSSDIRAVAGILEHAGRGSLVVLDEFGRGTTPIDGTSLLGA</sequence>
<proteinExistence type="predicted"/>
<accession>A0ACC1K982</accession>
<dbReference type="EMBL" id="JANBUJ010000001">
    <property type="protein sequence ID" value="KAJ2775992.1"/>
    <property type="molecule type" value="Genomic_DNA"/>
</dbReference>
<comment type="caution">
    <text evidence="1">The sequence shown here is derived from an EMBL/GenBank/DDBJ whole genome shotgun (WGS) entry which is preliminary data.</text>
</comment>
<protein>
    <submittedName>
        <fullName evidence="1">Uncharacterized protein</fullName>
    </submittedName>
</protein>
<gene>
    <name evidence="1" type="ORF">IWQ57_000149</name>
</gene>
<name>A0ACC1K982_9FUNG</name>